<dbReference type="GO" id="GO:0004143">
    <property type="term" value="F:ATP-dependent diacylglycerol kinase activity"/>
    <property type="evidence" value="ECO:0007669"/>
    <property type="project" value="TreeGrafter"/>
</dbReference>
<dbReference type="EMBL" id="AP019307">
    <property type="protein sequence ID" value="BBH15959.1"/>
    <property type="molecule type" value="Genomic_DNA"/>
</dbReference>
<comment type="similarity">
    <text evidence="2">Belongs to the diacylglycerol/lipid kinase family.</text>
</comment>
<reference evidence="14 15" key="1">
    <citation type="submission" date="2018-11" db="EMBL/GenBank/DDBJ databases">
        <title>Complete genome sequence of Nocardioides baekrokdamisoli strain KCTC 39748.</title>
        <authorList>
            <person name="Kang S.W."/>
            <person name="Lee K.C."/>
            <person name="Kim K.K."/>
            <person name="Kim J.S."/>
            <person name="Kim D.S."/>
            <person name="Ko S.H."/>
            <person name="Yang S.H."/>
            <person name="Shin Y.K."/>
            <person name="Lee J.S."/>
        </authorList>
    </citation>
    <scope>NUCLEOTIDE SEQUENCE [LARGE SCALE GENOMIC DNA]</scope>
    <source>
        <strain evidence="14 15">KCTC 39748</strain>
    </source>
</reference>
<dbReference type="Pfam" id="PF00781">
    <property type="entry name" value="DAGK_cat"/>
    <property type="match status" value="1"/>
</dbReference>
<dbReference type="InterPro" id="IPR001206">
    <property type="entry name" value="Diacylglycerol_kinase_cat_dom"/>
</dbReference>
<evidence type="ECO:0000259" key="13">
    <source>
        <dbReference type="PROSITE" id="PS50146"/>
    </source>
</evidence>
<keyword evidence="15" id="KW-1185">Reference proteome</keyword>
<evidence type="ECO:0000256" key="9">
    <source>
        <dbReference type="ARBA" id="ARBA00022842"/>
    </source>
</evidence>
<keyword evidence="3" id="KW-0444">Lipid biosynthesis</keyword>
<keyword evidence="9" id="KW-0460">Magnesium</keyword>
<evidence type="ECO:0000256" key="10">
    <source>
        <dbReference type="ARBA" id="ARBA00023098"/>
    </source>
</evidence>
<dbReference type="KEGG" id="nbe:Back2_02460"/>
<dbReference type="PANTHER" id="PTHR12358:SF106">
    <property type="entry name" value="LIPID KINASE YEGS"/>
    <property type="match status" value="1"/>
</dbReference>
<evidence type="ECO:0000256" key="6">
    <source>
        <dbReference type="ARBA" id="ARBA00022741"/>
    </source>
</evidence>
<evidence type="ECO:0000313" key="15">
    <source>
        <dbReference type="Proteomes" id="UP000271573"/>
    </source>
</evidence>
<dbReference type="InterPro" id="IPR045540">
    <property type="entry name" value="YegS/DAGK_C"/>
</dbReference>
<evidence type="ECO:0000256" key="12">
    <source>
        <dbReference type="ARBA" id="ARBA00023264"/>
    </source>
</evidence>
<name>A0A3G9IZ25_9ACTN</name>
<keyword evidence="5" id="KW-0479">Metal-binding</keyword>
<keyword evidence="11" id="KW-0594">Phospholipid biosynthesis</keyword>
<keyword evidence="8" id="KW-0067">ATP-binding</keyword>
<evidence type="ECO:0000256" key="4">
    <source>
        <dbReference type="ARBA" id="ARBA00022679"/>
    </source>
</evidence>
<keyword evidence="12" id="KW-1208">Phospholipid metabolism</keyword>
<evidence type="ECO:0000313" key="14">
    <source>
        <dbReference type="EMBL" id="BBH15959.1"/>
    </source>
</evidence>
<dbReference type="SUPFAM" id="SSF111331">
    <property type="entry name" value="NAD kinase/diacylglycerol kinase-like"/>
    <property type="match status" value="1"/>
</dbReference>
<dbReference type="NCBIfam" id="TIGR00147">
    <property type="entry name" value="YegS/Rv2252/BmrU family lipid kinase"/>
    <property type="match status" value="1"/>
</dbReference>
<dbReference type="OrthoDB" id="142078at2"/>
<keyword evidence="7 14" id="KW-0418">Kinase</keyword>
<dbReference type="Pfam" id="PF19279">
    <property type="entry name" value="YegS_C"/>
    <property type="match status" value="1"/>
</dbReference>
<dbReference type="SMART" id="SM00046">
    <property type="entry name" value="DAGKc"/>
    <property type="match status" value="1"/>
</dbReference>
<dbReference type="PANTHER" id="PTHR12358">
    <property type="entry name" value="SPHINGOSINE KINASE"/>
    <property type="match status" value="1"/>
</dbReference>
<evidence type="ECO:0000256" key="3">
    <source>
        <dbReference type="ARBA" id="ARBA00022516"/>
    </source>
</evidence>
<sequence length="292" mass="30626">MTRRIAYVANAQAGARRSRHVDDTVISRFVRAGAEVEVIETSSAHLAAERIRRAIAGGADTVATAGGDGSAHLVTQVIAGTDVALGLIPAGTGNDAARALGLPRDSPLAAADLILNGTPRSIDLGKVGASWFLTIMAAGFDAIANDRVGRMSFPRGPSVYTAAVLRELPRFDPISYVLDLDGEQRELDAMLVAVGNMEFYGGGLQMCAGADPTDGLFDIVIIHPTTRLELLRIFPKVRGGGHVTHPSFERVRARSVTVAAAGMPAYADGERLGQLPLTATCVSGALRVYAPQ</sequence>
<keyword evidence="10" id="KW-0443">Lipid metabolism</keyword>
<comment type="cofactor">
    <cofactor evidence="1">
        <name>Mg(2+)</name>
        <dbReference type="ChEBI" id="CHEBI:18420"/>
    </cofactor>
</comment>
<feature type="domain" description="DAGKc" evidence="13">
    <location>
        <begin position="1"/>
        <end position="130"/>
    </location>
</feature>
<dbReference type="RefSeq" id="WP_125566014.1">
    <property type="nucleotide sequence ID" value="NZ_AP019307.1"/>
</dbReference>
<evidence type="ECO:0000256" key="7">
    <source>
        <dbReference type="ARBA" id="ARBA00022777"/>
    </source>
</evidence>
<dbReference type="InterPro" id="IPR016064">
    <property type="entry name" value="NAD/diacylglycerol_kinase_sf"/>
</dbReference>
<proteinExistence type="inferred from homology"/>
<accession>A0A3G9IZ25</accession>
<evidence type="ECO:0000256" key="5">
    <source>
        <dbReference type="ARBA" id="ARBA00022723"/>
    </source>
</evidence>
<dbReference type="PROSITE" id="PS50146">
    <property type="entry name" value="DAGK"/>
    <property type="match status" value="1"/>
</dbReference>
<dbReference type="GO" id="GO:0046872">
    <property type="term" value="F:metal ion binding"/>
    <property type="evidence" value="ECO:0007669"/>
    <property type="project" value="UniProtKB-KW"/>
</dbReference>
<evidence type="ECO:0000256" key="8">
    <source>
        <dbReference type="ARBA" id="ARBA00022840"/>
    </source>
</evidence>
<dbReference type="GO" id="GO:0005886">
    <property type="term" value="C:plasma membrane"/>
    <property type="evidence" value="ECO:0007669"/>
    <property type="project" value="TreeGrafter"/>
</dbReference>
<dbReference type="Gene3D" id="2.60.200.40">
    <property type="match status" value="1"/>
</dbReference>
<keyword evidence="6" id="KW-0547">Nucleotide-binding</keyword>
<evidence type="ECO:0000256" key="11">
    <source>
        <dbReference type="ARBA" id="ARBA00023209"/>
    </source>
</evidence>
<dbReference type="AlphaFoldDB" id="A0A3G9IZ25"/>
<evidence type="ECO:0000256" key="2">
    <source>
        <dbReference type="ARBA" id="ARBA00005983"/>
    </source>
</evidence>
<evidence type="ECO:0000256" key="1">
    <source>
        <dbReference type="ARBA" id="ARBA00001946"/>
    </source>
</evidence>
<keyword evidence="4" id="KW-0808">Transferase</keyword>
<gene>
    <name evidence="14" type="ORF">Back2_02460</name>
</gene>
<dbReference type="InterPro" id="IPR017438">
    <property type="entry name" value="ATP-NAD_kinase_N"/>
</dbReference>
<dbReference type="GO" id="GO:0008654">
    <property type="term" value="P:phospholipid biosynthetic process"/>
    <property type="evidence" value="ECO:0007669"/>
    <property type="project" value="UniProtKB-KW"/>
</dbReference>
<organism evidence="14 15">
    <name type="scientific">Nocardioides baekrokdamisoli</name>
    <dbReference type="NCBI Taxonomy" id="1804624"/>
    <lineage>
        <taxon>Bacteria</taxon>
        <taxon>Bacillati</taxon>
        <taxon>Actinomycetota</taxon>
        <taxon>Actinomycetes</taxon>
        <taxon>Propionibacteriales</taxon>
        <taxon>Nocardioidaceae</taxon>
        <taxon>Nocardioides</taxon>
    </lineage>
</organism>
<dbReference type="InterPro" id="IPR050187">
    <property type="entry name" value="Lipid_Phosphate_FormReg"/>
</dbReference>
<dbReference type="Proteomes" id="UP000271573">
    <property type="component" value="Chromosome"/>
</dbReference>
<dbReference type="GO" id="GO:0005524">
    <property type="term" value="F:ATP binding"/>
    <property type="evidence" value="ECO:0007669"/>
    <property type="project" value="UniProtKB-KW"/>
</dbReference>
<protein>
    <submittedName>
        <fullName evidence="14">Sphingosine kinase</fullName>
    </submittedName>
</protein>
<dbReference type="Gene3D" id="3.40.50.10330">
    <property type="entry name" value="Probable inorganic polyphosphate/atp-NAD kinase, domain 1"/>
    <property type="match status" value="1"/>
</dbReference>
<dbReference type="InterPro" id="IPR005218">
    <property type="entry name" value="Diacylglycerol/lipid_kinase"/>
</dbReference>